<feature type="transmembrane region" description="Helical" evidence="1">
    <location>
        <begin position="30"/>
        <end position="47"/>
    </location>
</feature>
<dbReference type="EMBL" id="JBHSQK010000019">
    <property type="protein sequence ID" value="MFC5948685.1"/>
    <property type="molecule type" value="Genomic_DNA"/>
</dbReference>
<evidence type="ECO:0000256" key="1">
    <source>
        <dbReference type="SAM" id="Phobius"/>
    </source>
</evidence>
<proteinExistence type="predicted"/>
<sequence>MLRIVEVLVWWAVLTGVWVATVSTVTTPDLVVGAVCAVPCAVVALLARRALRSRWRVHPAALRRLPAVVVGAVTDTVRVLLGRTDHPRVREVVLPEVGGGRDPAAQETYRALATIAVAATPGSVVLDERGRRALVVHALGSGRPDASEVVRS</sequence>
<accession>A0ABW1I5K9</accession>
<comment type="caution">
    <text evidence="2">The sequence shown here is derived from an EMBL/GenBank/DDBJ whole genome shotgun (WGS) entry which is preliminary data.</text>
</comment>
<keyword evidence="1" id="KW-0812">Transmembrane</keyword>
<reference evidence="3" key="1">
    <citation type="journal article" date="2019" name="Int. J. Syst. Evol. Microbiol.">
        <title>The Global Catalogue of Microorganisms (GCM) 10K type strain sequencing project: providing services to taxonomists for standard genome sequencing and annotation.</title>
        <authorList>
            <consortium name="The Broad Institute Genomics Platform"/>
            <consortium name="The Broad Institute Genome Sequencing Center for Infectious Disease"/>
            <person name="Wu L."/>
            <person name="Ma J."/>
        </authorList>
    </citation>
    <scope>NUCLEOTIDE SEQUENCE [LARGE SCALE GENOMIC DNA]</scope>
    <source>
        <strain evidence="3">CGMCC 4.7397</strain>
    </source>
</reference>
<keyword evidence="1" id="KW-0472">Membrane</keyword>
<keyword evidence="1" id="KW-1133">Transmembrane helix</keyword>
<feature type="transmembrane region" description="Helical" evidence="1">
    <location>
        <begin position="7"/>
        <end position="24"/>
    </location>
</feature>
<evidence type="ECO:0000313" key="3">
    <source>
        <dbReference type="Proteomes" id="UP001596119"/>
    </source>
</evidence>
<gene>
    <name evidence="2" type="ORF">ACFQH9_10410</name>
</gene>
<dbReference type="Proteomes" id="UP001596119">
    <property type="component" value="Unassembled WGS sequence"/>
</dbReference>
<dbReference type="InterPro" id="IPR002758">
    <property type="entry name" value="Cation_antiport_E"/>
</dbReference>
<name>A0ABW1I5K9_9PSEU</name>
<protein>
    <submittedName>
        <fullName evidence="2">Na+/H+ antiporter subunit E</fullName>
    </submittedName>
</protein>
<keyword evidence="3" id="KW-1185">Reference proteome</keyword>
<dbReference type="RefSeq" id="WP_379565738.1">
    <property type="nucleotide sequence ID" value="NZ_JBHSQK010000019.1"/>
</dbReference>
<dbReference type="Pfam" id="PF01899">
    <property type="entry name" value="MNHE"/>
    <property type="match status" value="1"/>
</dbReference>
<evidence type="ECO:0000313" key="2">
    <source>
        <dbReference type="EMBL" id="MFC5948685.1"/>
    </source>
</evidence>
<organism evidence="2 3">
    <name type="scientific">Pseudonocardia lutea</name>
    <dbReference type="NCBI Taxonomy" id="2172015"/>
    <lineage>
        <taxon>Bacteria</taxon>
        <taxon>Bacillati</taxon>
        <taxon>Actinomycetota</taxon>
        <taxon>Actinomycetes</taxon>
        <taxon>Pseudonocardiales</taxon>
        <taxon>Pseudonocardiaceae</taxon>
        <taxon>Pseudonocardia</taxon>
    </lineage>
</organism>